<dbReference type="AlphaFoldDB" id="A0ABD2MU57"/>
<keyword evidence="8" id="KW-1185">Reference proteome</keyword>
<dbReference type="EMBL" id="JABFTP020000021">
    <property type="protein sequence ID" value="KAL3269933.1"/>
    <property type="molecule type" value="Genomic_DNA"/>
</dbReference>
<comment type="caution">
    <text evidence="7">The sequence shown here is derived from an EMBL/GenBank/DDBJ whole genome shotgun (WGS) entry which is preliminary data.</text>
</comment>
<organism evidence="7 8">
    <name type="scientific">Cryptolaemus montrouzieri</name>
    <dbReference type="NCBI Taxonomy" id="559131"/>
    <lineage>
        <taxon>Eukaryota</taxon>
        <taxon>Metazoa</taxon>
        <taxon>Ecdysozoa</taxon>
        <taxon>Arthropoda</taxon>
        <taxon>Hexapoda</taxon>
        <taxon>Insecta</taxon>
        <taxon>Pterygota</taxon>
        <taxon>Neoptera</taxon>
        <taxon>Endopterygota</taxon>
        <taxon>Coleoptera</taxon>
        <taxon>Polyphaga</taxon>
        <taxon>Cucujiformia</taxon>
        <taxon>Coccinelloidea</taxon>
        <taxon>Coccinellidae</taxon>
        <taxon>Scymninae</taxon>
        <taxon>Scymnini</taxon>
        <taxon>Cryptolaemus</taxon>
    </lineage>
</organism>
<evidence type="ECO:0000256" key="4">
    <source>
        <dbReference type="ARBA" id="ARBA00023125"/>
    </source>
</evidence>
<dbReference type="Proteomes" id="UP001516400">
    <property type="component" value="Unassembled WGS sequence"/>
</dbReference>
<evidence type="ECO:0000256" key="5">
    <source>
        <dbReference type="PROSITE-ProRule" id="PRU00309"/>
    </source>
</evidence>
<gene>
    <name evidence="7" type="ORF">HHI36_008990</name>
</gene>
<keyword evidence="2 5" id="KW-0863">Zinc-finger</keyword>
<name>A0ABD2MU57_9CUCU</name>
<proteinExistence type="predicted"/>
<evidence type="ECO:0000313" key="8">
    <source>
        <dbReference type="Proteomes" id="UP001516400"/>
    </source>
</evidence>
<evidence type="ECO:0000259" key="6">
    <source>
        <dbReference type="PROSITE" id="PS50950"/>
    </source>
</evidence>
<dbReference type="GO" id="GO:0008270">
    <property type="term" value="F:zinc ion binding"/>
    <property type="evidence" value="ECO:0007669"/>
    <property type="project" value="UniProtKB-KW"/>
</dbReference>
<dbReference type="PANTHER" id="PTHR46600">
    <property type="entry name" value="THAP DOMAIN-CONTAINING"/>
    <property type="match status" value="1"/>
</dbReference>
<dbReference type="SUPFAM" id="SSF57716">
    <property type="entry name" value="Glucocorticoid receptor-like (DNA-binding domain)"/>
    <property type="match status" value="1"/>
</dbReference>
<dbReference type="PANTHER" id="PTHR46600:SF11">
    <property type="entry name" value="THAP DOMAIN-CONTAINING PROTEIN 10"/>
    <property type="match status" value="1"/>
</dbReference>
<accession>A0ABD2MU57</accession>
<evidence type="ECO:0000313" key="7">
    <source>
        <dbReference type="EMBL" id="KAL3269933.1"/>
    </source>
</evidence>
<keyword evidence="4 5" id="KW-0238">DNA-binding</keyword>
<keyword evidence="1" id="KW-0479">Metal-binding</keyword>
<sequence>MPKFYNNSKRNSRLKKRMCVENESSFRREKVKRQSLGKKFIQQTLSENLNHQRVPRIKEEHNQKKMYKCCVPLCNSYGPLENFVTFPPCDSDQRQLWLAAIPRKNWVVCHNTLLCKNHFDERTIHKMKDEKLLSNKAIPTIFPEITPTNQEEKYKKIDKKMFQNSADYVLPETFGDLERIPNYDDFIFDFLL</sequence>
<dbReference type="Pfam" id="PF05485">
    <property type="entry name" value="THAP"/>
    <property type="match status" value="1"/>
</dbReference>
<dbReference type="InterPro" id="IPR026516">
    <property type="entry name" value="THAP1/10"/>
</dbReference>
<protein>
    <recommendedName>
        <fullName evidence="6">THAP-type domain-containing protein</fullName>
    </recommendedName>
</protein>
<evidence type="ECO:0000256" key="3">
    <source>
        <dbReference type="ARBA" id="ARBA00022833"/>
    </source>
</evidence>
<dbReference type="SMART" id="SM00692">
    <property type="entry name" value="DM3"/>
    <property type="match status" value="1"/>
</dbReference>
<evidence type="ECO:0000256" key="2">
    <source>
        <dbReference type="ARBA" id="ARBA00022771"/>
    </source>
</evidence>
<keyword evidence="3" id="KW-0862">Zinc</keyword>
<dbReference type="InterPro" id="IPR006612">
    <property type="entry name" value="THAP_Znf"/>
</dbReference>
<feature type="domain" description="THAP-type" evidence="6">
    <location>
        <begin position="66"/>
        <end position="142"/>
    </location>
</feature>
<dbReference type="GO" id="GO:0003677">
    <property type="term" value="F:DNA binding"/>
    <property type="evidence" value="ECO:0007669"/>
    <property type="project" value="UniProtKB-UniRule"/>
</dbReference>
<dbReference type="SMART" id="SM00980">
    <property type="entry name" value="THAP"/>
    <property type="match status" value="1"/>
</dbReference>
<reference evidence="7 8" key="1">
    <citation type="journal article" date="2021" name="BMC Biol.">
        <title>Horizontally acquired antibacterial genes associated with adaptive radiation of ladybird beetles.</title>
        <authorList>
            <person name="Li H.S."/>
            <person name="Tang X.F."/>
            <person name="Huang Y.H."/>
            <person name="Xu Z.Y."/>
            <person name="Chen M.L."/>
            <person name="Du X.Y."/>
            <person name="Qiu B.Y."/>
            <person name="Chen P.T."/>
            <person name="Zhang W."/>
            <person name="Slipinski A."/>
            <person name="Escalona H.E."/>
            <person name="Waterhouse R.M."/>
            <person name="Zwick A."/>
            <person name="Pang H."/>
        </authorList>
    </citation>
    <scope>NUCLEOTIDE SEQUENCE [LARGE SCALE GENOMIC DNA]</scope>
    <source>
        <strain evidence="7">SYSU2018</strain>
    </source>
</reference>
<dbReference type="PROSITE" id="PS50950">
    <property type="entry name" value="ZF_THAP"/>
    <property type="match status" value="1"/>
</dbReference>
<evidence type="ECO:0000256" key="1">
    <source>
        <dbReference type="ARBA" id="ARBA00022723"/>
    </source>
</evidence>